<dbReference type="WBParaSite" id="nRc.2.0.1.t37806-RA">
    <property type="protein sequence ID" value="nRc.2.0.1.t37806-RA"/>
    <property type="gene ID" value="nRc.2.0.1.g37806"/>
</dbReference>
<organism evidence="1 2">
    <name type="scientific">Romanomermis culicivorax</name>
    <name type="common">Nematode worm</name>
    <dbReference type="NCBI Taxonomy" id="13658"/>
    <lineage>
        <taxon>Eukaryota</taxon>
        <taxon>Metazoa</taxon>
        <taxon>Ecdysozoa</taxon>
        <taxon>Nematoda</taxon>
        <taxon>Enoplea</taxon>
        <taxon>Dorylaimia</taxon>
        <taxon>Mermithida</taxon>
        <taxon>Mermithoidea</taxon>
        <taxon>Mermithidae</taxon>
        <taxon>Romanomermis</taxon>
    </lineage>
</organism>
<keyword evidence="1" id="KW-1185">Reference proteome</keyword>
<reference evidence="2" key="1">
    <citation type="submission" date="2022-11" db="UniProtKB">
        <authorList>
            <consortium name="WormBaseParasite"/>
        </authorList>
    </citation>
    <scope>IDENTIFICATION</scope>
</reference>
<protein>
    <submittedName>
        <fullName evidence="2">Uncharacterized protein</fullName>
    </submittedName>
</protein>
<sequence>MSSPIIRDTVFRGRAL</sequence>
<name>A0A915KII0_ROMCU</name>
<dbReference type="Proteomes" id="UP000887565">
    <property type="component" value="Unplaced"/>
</dbReference>
<evidence type="ECO:0000313" key="1">
    <source>
        <dbReference type="Proteomes" id="UP000887565"/>
    </source>
</evidence>
<accession>A0A915KII0</accession>
<evidence type="ECO:0000313" key="2">
    <source>
        <dbReference type="WBParaSite" id="nRc.2.0.1.t37806-RA"/>
    </source>
</evidence>
<dbReference type="AlphaFoldDB" id="A0A915KII0"/>
<proteinExistence type="predicted"/>